<evidence type="ECO:0000313" key="9">
    <source>
        <dbReference type="EMBL" id="KZS96982.1"/>
    </source>
</evidence>
<evidence type="ECO:0000313" key="10">
    <source>
        <dbReference type="Proteomes" id="UP000076722"/>
    </source>
</evidence>
<dbReference type="GO" id="GO:0016020">
    <property type="term" value="C:membrane"/>
    <property type="evidence" value="ECO:0007669"/>
    <property type="project" value="UniProtKB-SubCell"/>
</dbReference>
<reference evidence="9 10" key="1">
    <citation type="journal article" date="2016" name="Mol. Biol. Evol.">
        <title>Comparative Genomics of Early-Diverging Mushroom-Forming Fungi Provides Insights into the Origins of Lignocellulose Decay Capabilities.</title>
        <authorList>
            <person name="Nagy L.G."/>
            <person name="Riley R."/>
            <person name="Tritt A."/>
            <person name="Adam C."/>
            <person name="Daum C."/>
            <person name="Floudas D."/>
            <person name="Sun H."/>
            <person name="Yadav J.S."/>
            <person name="Pangilinan J."/>
            <person name="Larsson K.H."/>
            <person name="Matsuura K."/>
            <person name="Barry K."/>
            <person name="Labutti K."/>
            <person name="Kuo R."/>
            <person name="Ohm R.A."/>
            <person name="Bhattacharya S.S."/>
            <person name="Shirouzu T."/>
            <person name="Yoshinaga Y."/>
            <person name="Martin F.M."/>
            <person name="Grigoriev I.V."/>
            <person name="Hibbett D.S."/>
        </authorList>
    </citation>
    <scope>NUCLEOTIDE SEQUENCE [LARGE SCALE GENOMIC DNA]</scope>
    <source>
        <strain evidence="9 10">HHB9708</strain>
    </source>
</reference>
<proteinExistence type="inferred from homology"/>
<feature type="transmembrane region" description="Helical" evidence="7">
    <location>
        <begin position="42"/>
        <end position="63"/>
    </location>
</feature>
<feature type="transmembrane region" description="Helical" evidence="7">
    <location>
        <begin position="75"/>
        <end position="100"/>
    </location>
</feature>
<comment type="subcellular location">
    <subcellularLocation>
        <location evidence="1">Membrane</location>
        <topology evidence="1">Multi-pass membrane protein</topology>
    </subcellularLocation>
</comment>
<feature type="compositionally biased region" description="Basic residues" evidence="6">
    <location>
        <begin position="349"/>
        <end position="359"/>
    </location>
</feature>
<feature type="compositionally biased region" description="Basic and acidic residues" evidence="6">
    <location>
        <begin position="298"/>
        <end position="311"/>
    </location>
</feature>
<evidence type="ECO:0000256" key="2">
    <source>
        <dbReference type="ARBA" id="ARBA00022692"/>
    </source>
</evidence>
<evidence type="ECO:0000256" key="1">
    <source>
        <dbReference type="ARBA" id="ARBA00004141"/>
    </source>
</evidence>
<keyword evidence="2 7" id="KW-0812">Transmembrane</keyword>
<feature type="transmembrane region" description="Helical" evidence="7">
    <location>
        <begin position="231"/>
        <end position="248"/>
    </location>
</feature>
<dbReference type="Proteomes" id="UP000076722">
    <property type="component" value="Unassembled WGS sequence"/>
</dbReference>
<feature type="transmembrane region" description="Helical" evidence="7">
    <location>
        <begin position="112"/>
        <end position="133"/>
    </location>
</feature>
<feature type="transmembrane region" description="Helical" evidence="7">
    <location>
        <begin position="153"/>
        <end position="179"/>
    </location>
</feature>
<feature type="compositionally biased region" description="Acidic residues" evidence="6">
    <location>
        <begin position="312"/>
        <end position="323"/>
    </location>
</feature>
<dbReference type="OrthoDB" id="444631at2759"/>
<dbReference type="PROSITE" id="PS51257">
    <property type="entry name" value="PROKAR_LIPOPROTEIN"/>
    <property type="match status" value="1"/>
</dbReference>
<keyword evidence="3 7" id="KW-1133">Transmembrane helix</keyword>
<protein>
    <recommendedName>
        <fullName evidence="8">Rhodopsin domain-containing protein</fullName>
    </recommendedName>
</protein>
<sequence>MGLPDIKGVNEIGAGLAAFASCVTIFRLVFRWRKSRLWWDDAWAFFAMLNVIVTASLVWVVYAPKSSNVSQHSRVASFLILEVGFTLVIWAARLSILFTVIRITHDVMQNRLLYATAAMFCLFALILSAQKFWVCIPQSGWKDIPGASCNLGAQVAITEVVTDIIGDTVLIIAPVRLIWHIRLSKPLRVRLICVFSMSILTTLVSLVQNYFQIHRGGIRNFIVSHVEMATAVTICNLSVVVGALYRFFHHSDFDSEHSDHGQGVVTVGSANTRRRSLEFAIPSDLPSDISTCDASTEESSHPSDPEKKHVEESEEWNPDSYIEEELKRISEEDSGTDEGSSSSEPRPEPRRRHSILSPF</sequence>
<keyword evidence="10" id="KW-1185">Reference proteome</keyword>
<dbReference type="PANTHER" id="PTHR33048">
    <property type="entry name" value="PTH11-LIKE INTEGRAL MEMBRANE PROTEIN (AFU_ORTHOLOGUE AFUA_5G11245)"/>
    <property type="match status" value="1"/>
</dbReference>
<feature type="domain" description="Rhodopsin" evidence="8">
    <location>
        <begin position="27"/>
        <end position="210"/>
    </location>
</feature>
<evidence type="ECO:0000256" key="6">
    <source>
        <dbReference type="SAM" id="MobiDB-lite"/>
    </source>
</evidence>
<organism evidence="9 10">
    <name type="scientific">Sistotremastrum niveocremeum HHB9708</name>
    <dbReference type="NCBI Taxonomy" id="1314777"/>
    <lineage>
        <taxon>Eukaryota</taxon>
        <taxon>Fungi</taxon>
        <taxon>Dikarya</taxon>
        <taxon>Basidiomycota</taxon>
        <taxon>Agaricomycotina</taxon>
        <taxon>Agaricomycetes</taxon>
        <taxon>Sistotremastrales</taxon>
        <taxon>Sistotremastraceae</taxon>
        <taxon>Sertulicium</taxon>
        <taxon>Sertulicium niveocremeum</taxon>
    </lineage>
</organism>
<dbReference type="PANTHER" id="PTHR33048:SF19">
    <property type="entry name" value="MEMBRANE PROTEIN PTH11-LIKE, PUTATIVE (AFU_ORTHOLOGUE AFUA_1G14080)-RELATED"/>
    <property type="match status" value="1"/>
</dbReference>
<name>A0A164YJR7_9AGAM</name>
<accession>A0A164YJR7</accession>
<feature type="transmembrane region" description="Helical" evidence="7">
    <location>
        <begin position="191"/>
        <end position="211"/>
    </location>
</feature>
<dbReference type="InterPro" id="IPR049326">
    <property type="entry name" value="Rhodopsin_dom_fungi"/>
</dbReference>
<evidence type="ECO:0000256" key="7">
    <source>
        <dbReference type="SAM" id="Phobius"/>
    </source>
</evidence>
<evidence type="ECO:0000256" key="5">
    <source>
        <dbReference type="ARBA" id="ARBA00038359"/>
    </source>
</evidence>
<evidence type="ECO:0000259" key="8">
    <source>
        <dbReference type="Pfam" id="PF20684"/>
    </source>
</evidence>
<evidence type="ECO:0000256" key="3">
    <source>
        <dbReference type="ARBA" id="ARBA00022989"/>
    </source>
</evidence>
<dbReference type="STRING" id="1314777.A0A164YJR7"/>
<dbReference type="Pfam" id="PF20684">
    <property type="entry name" value="Fung_rhodopsin"/>
    <property type="match status" value="1"/>
</dbReference>
<dbReference type="AlphaFoldDB" id="A0A164YJR7"/>
<comment type="similarity">
    <text evidence="5">Belongs to the SAT4 family.</text>
</comment>
<gene>
    <name evidence="9" type="ORF">SISNIDRAFT_450771</name>
</gene>
<keyword evidence="4 7" id="KW-0472">Membrane</keyword>
<feature type="region of interest" description="Disordered" evidence="6">
    <location>
        <begin position="284"/>
        <end position="359"/>
    </location>
</feature>
<evidence type="ECO:0000256" key="4">
    <source>
        <dbReference type="ARBA" id="ARBA00023136"/>
    </source>
</evidence>
<dbReference type="EMBL" id="KV419398">
    <property type="protein sequence ID" value="KZS96982.1"/>
    <property type="molecule type" value="Genomic_DNA"/>
</dbReference>
<feature type="transmembrane region" description="Helical" evidence="7">
    <location>
        <begin position="12"/>
        <end position="30"/>
    </location>
</feature>
<dbReference type="InterPro" id="IPR052337">
    <property type="entry name" value="SAT4-like"/>
</dbReference>